<dbReference type="SUPFAM" id="SSF58113">
    <property type="entry name" value="Apolipoprotein A-I"/>
    <property type="match status" value="1"/>
</dbReference>
<feature type="region of interest" description="Disordered" evidence="2">
    <location>
        <begin position="33"/>
        <end position="71"/>
    </location>
</feature>
<dbReference type="EMBL" id="SAEB01000012">
    <property type="protein sequence ID" value="RVD81471.1"/>
    <property type="molecule type" value="Genomic_DNA"/>
</dbReference>
<accession>A0A436ZRD5</accession>
<evidence type="ECO:0000256" key="1">
    <source>
        <dbReference type="SAM" id="Coils"/>
    </source>
</evidence>
<evidence type="ECO:0000313" key="4">
    <source>
        <dbReference type="Proteomes" id="UP000283090"/>
    </source>
</evidence>
<feature type="region of interest" description="Disordered" evidence="2">
    <location>
        <begin position="343"/>
        <end position="362"/>
    </location>
</feature>
<gene>
    <name evidence="3" type="ORF">DFL_009335</name>
</gene>
<dbReference type="Proteomes" id="UP000283090">
    <property type="component" value="Unassembled WGS sequence"/>
</dbReference>
<protein>
    <submittedName>
        <fullName evidence="3">Uncharacterized protein</fullName>
    </submittedName>
</protein>
<name>A0A436ZRD5_ARTFL</name>
<dbReference type="VEuPathDB" id="FungiDB:DFL_009335"/>
<keyword evidence="1" id="KW-0175">Coiled coil</keyword>
<feature type="region of interest" description="Disordered" evidence="2">
    <location>
        <begin position="478"/>
        <end position="499"/>
    </location>
</feature>
<evidence type="ECO:0000256" key="2">
    <source>
        <dbReference type="SAM" id="MobiDB-lite"/>
    </source>
</evidence>
<dbReference type="GeneID" id="93591646"/>
<comment type="caution">
    <text evidence="3">The sequence shown here is derived from an EMBL/GenBank/DDBJ whole genome shotgun (WGS) entry which is preliminary data.</text>
</comment>
<proteinExistence type="predicted"/>
<dbReference type="OrthoDB" id="5353084at2759"/>
<reference evidence="3 4" key="1">
    <citation type="submission" date="2019-01" db="EMBL/GenBank/DDBJ databases">
        <title>Intercellular communication is required for trap formation in the nematode-trapping fungus Duddingtonia flagrans.</title>
        <authorList>
            <person name="Youssar L."/>
            <person name="Wernet V."/>
            <person name="Hensel N."/>
            <person name="Hildebrandt H.-G."/>
            <person name="Fischer R."/>
        </authorList>
    </citation>
    <scope>NUCLEOTIDE SEQUENCE [LARGE SCALE GENOMIC DNA]</scope>
    <source>
        <strain evidence="3 4">CBS H-5679</strain>
    </source>
</reference>
<dbReference type="RefSeq" id="XP_067487015.1">
    <property type="nucleotide sequence ID" value="XM_067639203.1"/>
</dbReference>
<dbReference type="Gene3D" id="1.20.58.130">
    <property type="match status" value="1"/>
</dbReference>
<dbReference type="AlphaFoldDB" id="A0A436ZRD5"/>
<feature type="compositionally biased region" description="Polar residues" evidence="2">
    <location>
        <begin position="37"/>
        <end position="49"/>
    </location>
</feature>
<organism evidence="3 4">
    <name type="scientific">Arthrobotrys flagrans</name>
    <name type="common">Nematode-trapping fungus</name>
    <name type="synonym">Trichothecium flagrans</name>
    <dbReference type="NCBI Taxonomy" id="97331"/>
    <lineage>
        <taxon>Eukaryota</taxon>
        <taxon>Fungi</taxon>
        <taxon>Dikarya</taxon>
        <taxon>Ascomycota</taxon>
        <taxon>Pezizomycotina</taxon>
        <taxon>Orbiliomycetes</taxon>
        <taxon>Orbiliales</taxon>
        <taxon>Orbiliaceae</taxon>
        <taxon>Arthrobotrys</taxon>
    </lineage>
</organism>
<keyword evidence="4" id="KW-1185">Reference proteome</keyword>
<evidence type="ECO:0000313" key="3">
    <source>
        <dbReference type="EMBL" id="RVD81471.1"/>
    </source>
</evidence>
<feature type="coiled-coil region" evidence="1">
    <location>
        <begin position="392"/>
        <end position="430"/>
    </location>
</feature>
<sequence length="499" mass="56374">MSGKTFEELLAIERAKSTKPSFFDVDSSSFEFKAPKASSNSQVNINNRSKVAPSKPIKPSTNTNASGSKVPGLAFENPYATGLPPWKNTENLPRTGSSQSDFRVDLLTANLQYLNKIYENYVSAQNWTVAHQCLLKAIEIMKRKSRNGTFPTIRDSAGMATFSDMLNQLQIKLFSSHLRLGEYEEAWKLLPTLGFNNKSHPTLWQIAYRELLTTAGCLDRAFNTPIGSSEGLDVDFEKLIDQAEISCRKAIDAAIDGKVDIYDRPAKYQLYATMAVIKYEHLDLEEAVFWKTLVVADEVDIEKNSASFPLPARWMEKYNSVKDVTLQSPPLAVTSKVEEVRQELDPKLGGKTDNQSEGPKVEFSGDISKLREELKWNLNEIKATLKQGLQDIKSGCLEVEELKDELKELKEEWEVDVDILRDEMDELRDEFGDRLLEELQDRLDPELSVGQRLESVRIANGRIAEMNKEVKEKLDELEAELTPSKQQNEPSEIEPLGLD</sequence>